<evidence type="ECO:0000313" key="2">
    <source>
        <dbReference type="EMBL" id="KAJ8431296.1"/>
    </source>
</evidence>
<feature type="region of interest" description="Disordered" evidence="1">
    <location>
        <begin position="1"/>
        <end position="31"/>
    </location>
</feature>
<dbReference type="AlphaFoldDB" id="A0A9Q1Q7Q7"/>
<name>A0A9Q1Q7Q7_9CARY</name>
<proteinExistence type="predicted"/>
<accession>A0A9Q1Q7Q7</accession>
<protein>
    <submittedName>
        <fullName evidence="2">Uncharacterized protein</fullName>
    </submittedName>
</protein>
<comment type="caution">
    <text evidence="2">The sequence shown here is derived from an EMBL/GenBank/DDBJ whole genome shotgun (WGS) entry which is preliminary data.</text>
</comment>
<evidence type="ECO:0000313" key="3">
    <source>
        <dbReference type="Proteomes" id="UP001153076"/>
    </source>
</evidence>
<sequence length="295" mass="33312">MSLTCSQPSSDSKRKGSNLSDGNIPKDKGIHSSRPKLKILLEAFIPPTEDDSSHVKIPRIGFAVTATPILAIPIQSIAQLPWVTNEIKEHFKSSPAEIRREKLKSMINRTIHGQDKLPLKVSEPSTKKVIQLPLEMPRISWISSMLNLTLLKRKRRCELQGEIGTRSSAIRELVSRPLRVPQRGVSVFNVDAVIKEVDENAASVFDRAYSTRYFDRLYAIIFQTGVDAPPLQNKIEGLIKLVAKLKQVELRCDNLLTKLQLLEDQKKVLVRICFKRPSGKLLISRVRLTLLMPLK</sequence>
<keyword evidence="3" id="KW-1185">Reference proteome</keyword>
<dbReference type="Proteomes" id="UP001153076">
    <property type="component" value="Unassembled WGS sequence"/>
</dbReference>
<evidence type="ECO:0000256" key="1">
    <source>
        <dbReference type="SAM" id="MobiDB-lite"/>
    </source>
</evidence>
<gene>
    <name evidence="2" type="ORF">Cgig2_018368</name>
</gene>
<reference evidence="2" key="1">
    <citation type="submission" date="2022-04" db="EMBL/GenBank/DDBJ databases">
        <title>Carnegiea gigantea Genome sequencing and assembly v2.</title>
        <authorList>
            <person name="Copetti D."/>
            <person name="Sanderson M.J."/>
            <person name="Burquez A."/>
            <person name="Wojciechowski M.F."/>
        </authorList>
    </citation>
    <scope>NUCLEOTIDE SEQUENCE</scope>
    <source>
        <strain evidence="2">SGP5-SGP5p</strain>
        <tissue evidence="2">Aerial part</tissue>
    </source>
</reference>
<dbReference type="EMBL" id="JAKOGI010000698">
    <property type="protein sequence ID" value="KAJ8431296.1"/>
    <property type="molecule type" value="Genomic_DNA"/>
</dbReference>
<organism evidence="2 3">
    <name type="scientific">Carnegiea gigantea</name>
    <dbReference type="NCBI Taxonomy" id="171969"/>
    <lineage>
        <taxon>Eukaryota</taxon>
        <taxon>Viridiplantae</taxon>
        <taxon>Streptophyta</taxon>
        <taxon>Embryophyta</taxon>
        <taxon>Tracheophyta</taxon>
        <taxon>Spermatophyta</taxon>
        <taxon>Magnoliopsida</taxon>
        <taxon>eudicotyledons</taxon>
        <taxon>Gunneridae</taxon>
        <taxon>Pentapetalae</taxon>
        <taxon>Caryophyllales</taxon>
        <taxon>Cactineae</taxon>
        <taxon>Cactaceae</taxon>
        <taxon>Cactoideae</taxon>
        <taxon>Echinocereeae</taxon>
        <taxon>Carnegiea</taxon>
    </lineage>
</organism>
<feature type="compositionally biased region" description="Polar residues" evidence="1">
    <location>
        <begin position="1"/>
        <end position="10"/>
    </location>
</feature>